<evidence type="ECO:0000313" key="2">
    <source>
        <dbReference type="EMBL" id="KKL81778.1"/>
    </source>
</evidence>
<dbReference type="EMBL" id="LAZR01022468">
    <property type="protein sequence ID" value="KKL81778.1"/>
    <property type="molecule type" value="Genomic_DNA"/>
</dbReference>
<keyword evidence="1" id="KW-1133">Transmembrane helix</keyword>
<comment type="caution">
    <text evidence="2">The sequence shown here is derived from an EMBL/GenBank/DDBJ whole genome shotgun (WGS) entry which is preliminary data.</text>
</comment>
<evidence type="ECO:0000256" key="1">
    <source>
        <dbReference type="SAM" id="Phobius"/>
    </source>
</evidence>
<accession>A0A0F9F692</accession>
<feature type="transmembrane region" description="Helical" evidence="1">
    <location>
        <begin position="31"/>
        <end position="51"/>
    </location>
</feature>
<protein>
    <submittedName>
        <fullName evidence="2">Uncharacterized protein</fullName>
    </submittedName>
</protein>
<keyword evidence="1" id="KW-0812">Transmembrane</keyword>
<name>A0A0F9F692_9ZZZZ</name>
<dbReference type="AlphaFoldDB" id="A0A0F9F692"/>
<keyword evidence="1" id="KW-0472">Membrane</keyword>
<organism evidence="2">
    <name type="scientific">marine sediment metagenome</name>
    <dbReference type="NCBI Taxonomy" id="412755"/>
    <lineage>
        <taxon>unclassified sequences</taxon>
        <taxon>metagenomes</taxon>
        <taxon>ecological metagenomes</taxon>
    </lineage>
</organism>
<reference evidence="2" key="1">
    <citation type="journal article" date="2015" name="Nature">
        <title>Complex archaea that bridge the gap between prokaryotes and eukaryotes.</title>
        <authorList>
            <person name="Spang A."/>
            <person name="Saw J.H."/>
            <person name="Jorgensen S.L."/>
            <person name="Zaremba-Niedzwiedzka K."/>
            <person name="Martijn J."/>
            <person name="Lind A.E."/>
            <person name="van Eijk R."/>
            <person name="Schleper C."/>
            <person name="Guy L."/>
            <person name="Ettema T.J."/>
        </authorList>
    </citation>
    <scope>NUCLEOTIDE SEQUENCE</scope>
</reference>
<gene>
    <name evidence="2" type="ORF">LCGC14_1991350</name>
</gene>
<proteinExistence type="predicted"/>
<sequence length="98" mass="10407">MTKVYETLSFALSVAGGLVAALSVVRHSKTLRQISGGLLFGVGIGGLTLTWDKWSKRCGHHLSVVAFAHPKRLDKIEVAGLCTHSGQLVVGAVLLAWL</sequence>